<dbReference type="GO" id="GO:0033553">
    <property type="term" value="C:rDNA heterochromatin"/>
    <property type="evidence" value="ECO:0007669"/>
    <property type="project" value="TreeGrafter"/>
</dbReference>
<reference evidence="5 6" key="1">
    <citation type="submission" date="2019-06" db="EMBL/GenBank/DDBJ databases">
        <title>A chromosomal-level reference genome of Carpinus fangiana (Coryloideae, Betulaceae).</title>
        <authorList>
            <person name="Yang X."/>
            <person name="Wang Z."/>
            <person name="Zhang L."/>
            <person name="Hao G."/>
            <person name="Liu J."/>
            <person name="Yang Y."/>
        </authorList>
    </citation>
    <scope>NUCLEOTIDE SEQUENCE [LARGE SCALE GENOMIC DNA]</scope>
    <source>
        <strain evidence="5">Cfa_2016G</strain>
        <tissue evidence="5">Leaf</tissue>
    </source>
</reference>
<sequence length="948" mass="106220">MAISPGVQTIRINNVSDADPAHRPTGWKLVEPPHRWLEKLAHAWLAEQRKTIDPNVRYYLDRLPRGYAVFERGRPRNSSVVDKHLYGHPSHMFFDSPNRFTPHFLHLMRHGTNAGCPCTICNAQKGRPLPILSVASSATPGSAGSPTLGTGPNRLSQAASQDLSEPLSSHQSQPLVHRRLPPAVLRTRDEEDTPDMVRWLIDRLKQEKRPLDEPIEEPLSMDWRAEHVMLDTEISTMTRQQAWMPRKAEIVLFLRSVDGEVCFDNASNTYKLYDERRRLFTGYPKWEAAVVGQTPSEFLSLQDLIRETHESQTNPIYSGFRLEPIPDPNNFEHKEWTKRYKYVPLHQVRPFAFWQEFMAGIPECEWHPTIVHALKCMSSFALSGRYRFKGDWPTATVFHKAMQIGAEVIAIGDALRLLPNATSSVGPDDLLVLHVTSIRLQLSHLDAASANDYEIGTPYESSALVAGKAYTLSGQFAFNPDSSPVDPLTLPRGMLGRVAGRCFEADALFAWHPWYSIDAGPRNAPLSIGLDGTMAAREYAKSHDARIDRAQGKSWFWADTRAELLGITTLNGIAVNAWAGMRSADDLDEARHAINVLEKGASKADRQRMMQQKMKHEFAKWQGWEDSTWEPAESIRADVPDMVREFERNAGNPTKKDEILDGADVEVDQYGKGDAGEGPSNLALFEDTSTSGDYELAKRIQDEEDARPVDEGDEYVVERLIRKRREPGTGTQQYEVKWQGYGWDETTWEPASSMAEDAPDLVRQFEKKLRASERGRDGSVLVSSKGSEHDFKKWTAPAPKVGRRNGHGASVPTESRAKTESQDDQDEEEEDSDSSTNVETKHHAMLAAFRRGAEIRARRASSHAASQMTGVDAASQAKDMLKSFRQQSLGATSKRKREDTEDTPARLPQKKRTESPYGHGKAAIWLDGASAEDQSSEHEGDDGVSGQG</sequence>
<dbReference type="GO" id="GO:0031934">
    <property type="term" value="C:mating-type region heterochromatin"/>
    <property type="evidence" value="ECO:0007669"/>
    <property type="project" value="TreeGrafter"/>
</dbReference>
<feature type="compositionally biased region" description="Low complexity" evidence="3">
    <location>
        <begin position="135"/>
        <end position="147"/>
    </location>
</feature>
<dbReference type="GO" id="GO:0070824">
    <property type="term" value="C:SHREC complex"/>
    <property type="evidence" value="ECO:0007669"/>
    <property type="project" value="InterPro"/>
</dbReference>
<dbReference type="InterPro" id="IPR023779">
    <property type="entry name" value="Chromodomain_CS"/>
</dbReference>
<feature type="domain" description="Chromo" evidence="4">
    <location>
        <begin position="604"/>
        <end position="658"/>
    </location>
</feature>
<protein>
    <recommendedName>
        <fullName evidence="4">Chromo domain-containing protein</fullName>
    </recommendedName>
</protein>
<dbReference type="Pfam" id="PF00385">
    <property type="entry name" value="Chromo"/>
    <property type="match status" value="1"/>
</dbReference>
<dbReference type="Proteomes" id="UP000327013">
    <property type="component" value="Unassembled WGS sequence"/>
</dbReference>
<keyword evidence="2" id="KW-0539">Nucleus</keyword>
<dbReference type="InterPro" id="IPR000953">
    <property type="entry name" value="Chromo/chromo_shadow_dom"/>
</dbReference>
<proteinExistence type="predicted"/>
<keyword evidence="6" id="KW-1185">Reference proteome</keyword>
<feature type="region of interest" description="Disordered" evidence="3">
    <location>
        <begin position="769"/>
        <end position="948"/>
    </location>
</feature>
<evidence type="ECO:0000256" key="2">
    <source>
        <dbReference type="ARBA" id="ARBA00023242"/>
    </source>
</evidence>
<evidence type="ECO:0000256" key="3">
    <source>
        <dbReference type="SAM" id="MobiDB-lite"/>
    </source>
</evidence>
<dbReference type="InterPro" id="IPR016197">
    <property type="entry name" value="Chromo-like_dom_sf"/>
</dbReference>
<dbReference type="PANTHER" id="PTHR38046">
    <property type="entry name" value="CRYPTIC LOCI REGULATOR 2"/>
    <property type="match status" value="1"/>
</dbReference>
<feature type="compositionally biased region" description="Acidic residues" evidence="3">
    <location>
        <begin position="822"/>
        <end position="833"/>
    </location>
</feature>
<dbReference type="PROSITE" id="PS50013">
    <property type="entry name" value="CHROMO_2"/>
    <property type="match status" value="2"/>
</dbReference>
<dbReference type="Pfam" id="PF16761">
    <property type="entry name" value="Clr2_transil"/>
    <property type="match status" value="1"/>
</dbReference>
<evidence type="ECO:0000259" key="4">
    <source>
        <dbReference type="PROSITE" id="PS50013"/>
    </source>
</evidence>
<dbReference type="PANTHER" id="PTHR38046:SF1">
    <property type="entry name" value="CRYPTIC LOCI REGULATOR 2"/>
    <property type="match status" value="1"/>
</dbReference>
<dbReference type="InterPro" id="IPR038986">
    <property type="entry name" value="Clr2"/>
</dbReference>
<dbReference type="OrthoDB" id="438224at2759"/>
<evidence type="ECO:0000256" key="1">
    <source>
        <dbReference type="ARBA" id="ARBA00004123"/>
    </source>
</evidence>
<comment type="caution">
    <text evidence="5">The sequence shown here is derived from an EMBL/GenBank/DDBJ whole genome shotgun (WGS) entry which is preliminary data.</text>
</comment>
<dbReference type="GO" id="GO:0030466">
    <property type="term" value="P:silent mating-type cassette heterochromatin formation"/>
    <property type="evidence" value="ECO:0007669"/>
    <property type="project" value="TreeGrafter"/>
</dbReference>
<evidence type="ECO:0000313" key="6">
    <source>
        <dbReference type="Proteomes" id="UP000327013"/>
    </source>
</evidence>
<dbReference type="SUPFAM" id="SSF54160">
    <property type="entry name" value="Chromo domain-like"/>
    <property type="match status" value="2"/>
</dbReference>
<organism evidence="5 6">
    <name type="scientific">Carpinus fangiana</name>
    <dbReference type="NCBI Taxonomy" id="176857"/>
    <lineage>
        <taxon>Eukaryota</taxon>
        <taxon>Viridiplantae</taxon>
        <taxon>Streptophyta</taxon>
        <taxon>Embryophyta</taxon>
        <taxon>Tracheophyta</taxon>
        <taxon>Spermatophyta</taxon>
        <taxon>Magnoliopsida</taxon>
        <taxon>eudicotyledons</taxon>
        <taxon>Gunneridae</taxon>
        <taxon>Pentapetalae</taxon>
        <taxon>rosids</taxon>
        <taxon>fabids</taxon>
        <taxon>Fagales</taxon>
        <taxon>Betulaceae</taxon>
        <taxon>Carpinus</taxon>
    </lineage>
</organism>
<dbReference type="InterPro" id="IPR018839">
    <property type="entry name" value="Tscrpt-silencing_Clr2_C"/>
</dbReference>
<dbReference type="InterPro" id="IPR031915">
    <property type="entry name" value="Clr2_N"/>
</dbReference>
<gene>
    <name evidence="5" type="ORF">FH972_025206</name>
</gene>
<comment type="subcellular location">
    <subcellularLocation>
        <location evidence="1">Nucleus</location>
    </subcellularLocation>
</comment>
<evidence type="ECO:0000313" key="5">
    <source>
        <dbReference type="EMBL" id="KAB8446224.1"/>
    </source>
</evidence>
<name>A0A5N6L0C1_9ROSI</name>
<dbReference type="AlphaFoldDB" id="A0A5N6L0C1"/>
<dbReference type="SMART" id="SM00298">
    <property type="entry name" value="CHROMO"/>
    <property type="match status" value="2"/>
</dbReference>
<feature type="compositionally biased region" description="Polar residues" evidence="3">
    <location>
        <begin position="148"/>
        <end position="174"/>
    </location>
</feature>
<dbReference type="Pfam" id="PF10383">
    <property type="entry name" value="Clr2"/>
    <property type="match status" value="1"/>
</dbReference>
<dbReference type="Gene3D" id="2.40.50.40">
    <property type="match status" value="2"/>
</dbReference>
<feature type="domain" description="Chromo" evidence="4">
    <location>
        <begin position="715"/>
        <end position="777"/>
    </location>
</feature>
<dbReference type="EMBL" id="VIBQ01000038">
    <property type="protein sequence ID" value="KAB8446224.1"/>
    <property type="molecule type" value="Genomic_DNA"/>
</dbReference>
<dbReference type="PROSITE" id="PS00598">
    <property type="entry name" value="CHROMO_1"/>
    <property type="match status" value="1"/>
</dbReference>
<feature type="region of interest" description="Disordered" evidence="3">
    <location>
        <begin position="133"/>
        <end position="177"/>
    </location>
</feature>
<accession>A0A5N6L0C1</accession>
<dbReference type="CDD" id="cd00024">
    <property type="entry name" value="CD_CSD"/>
    <property type="match status" value="2"/>
</dbReference>
<dbReference type="InterPro" id="IPR023780">
    <property type="entry name" value="Chromo_domain"/>
</dbReference>